<comment type="similarity">
    <text evidence="1">Belongs to the polyphosphate kinase 2 (PPK2) family. Class I subfamily.</text>
</comment>
<gene>
    <name evidence="5" type="ORF">OKA05_19325</name>
</gene>
<dbReference type="PANTHER" id="PTHR34383:SF3">
    <property type="entry name" value="POLYPHOSPHATE:AMP PHOSPHOTRANSFERASE"/>
    <property type="match status" value="1"/>
</dbReference>
<accession>A0ABT3GMN0</accession>
<evidence type="ECO:0000256" key="3">
    <source>
        <dbReference type="ARBA" id="ARBA00022777"/>
    </source>
</evidence>
<reference evidence="5 6" key="1">
    <citation type="submission" date="2022-10" db="EMBL/GenBank/DDBJ databases">
        <title>Luteolibacter arcticus strain CCTCC AB 2014275, whole genome shotgun sequencing project.</title>
        <authorList>
            <person name="Zhao G."/>
            <person name="Shen L."/>
        </authorList>
    </citation>
    <scope>NUCLEOTIDE SEQUENCE [LARGE SCALE GENOMIC DNA]</scope>
    <source>
        <strain evidence="5 6">CCTCC AB 2014275</strain>
    </source>
</reference>
<dbReference type="InterPro" id="IPR027417">
    <property type="entry name" value="P-loop_NTPase"/>
</dbReference>
<evidence type="ECO:0000256" key="2">
    <source>
        <dbReference type="ARBA" id="ARBA00022679"/>
    </source>
</evidence>
<dbReference type="Pfam" id="PF03976">
    <property type="entry name" value="PPK2"/>
    <property type="match status" value="1"/>
</dbReference>
<evidence type="ECO:0000313" key="6">
    <source>
        <dbReference type="Proteomes" id="UP001320876"/>
    </source>
</evidence>
<evidence type="ECO:0000259" key="4">
    <source>
        <dbReference type="Pfam" id="PF03976"/>
    </source>
</evidence>
<dbReference type="SUPFAM" id="SSF52540">
    <property type="entry name" value="P-loop containing nucleoside triphosphate hydrolases"/>
    <property type="match status" value="1"/>
</dbReference>
<dbReference type="EMBL" id="JAPDDT010000009">
    <property type="protein sequence ID" value="MCW1924725.1"/>
    <property type="molecule type" value="Genomic_DNA"/>
</dbReference>
<dbReference type="InterPro" id="IPR016898">
    <property type="entry name" value="Polyphosphate_phosphotransfera"/>
</dbReference>
<dbReference type="GO" id="GO:0016301">
    <property type="term" value="F:kinase activity"/>
    <property type="evidence" value="ECO:0007669"/>
    <property type="project" value="UniProtKB-KW"/>
</dbReference>
<dbReference type="InterPro" id="IPR022300">
    <property type="entry name" value="PPK2-rel_1"/>
</dbReference>
<proteinExistence type="inferred from homology"/>
<organism evidence="5 6">
    <name type="scientific">Luteolibacter arcticus</name>
    <dbReference type="NCBI Taxonomy" id="1581411"/>
    <lineage>
        <taxon>Bacteria</taxon>
        <taxon>Pseudomonadati</taxon>
        <taxon>Verrucomicrobiota</taxon>
        <taxon>Verrucomicrobiia</taxon>
        <taxon>Verrucomicrobiales</taxon>
        <taxon>Verrucomicrobiaceae</taxon>
        <taxon>Luteolibacter</taxon>
    </lineage>
</organism>
<keyword evidence="2" id="KW-0808">Transferase</keyword>
<dbReference type="PANTHER" id="PTHR34383">
    <property type="entry name" value="POLYPHOSPHATE:AMP PHOSPHOTRANSFERASE-RELATED"/>
    <property type="match status" value="1"/>
</dbReference>
<name>A0ABT3GMN0_9BACT</name>
<dbReference type="InterPro" id="IPR022488">
    <property type="entry name" value="PPK2-related"/>
</dbReference>
<dbReference type="PIRSF" id="PIRSF028756">
    <property type="entry name" value="PPK2_prd"/>
    <property type="match status" value="1"/>
</dbReference>
<keyword evidence="3 5" id="KW-0418">Kinase</keyword>
<dbReference type="Proteomes" id="UP001320876">
    <property type="component" value="Unassembled WGS sequence"/>
</dbReference>
<feature type="domain" description="Polyphosphate kinase-2-related" evidence="4">
    <location>
        <begin position="58"/>
        <end position="283"/>
    </location>
</feature>
<dbReference type="RefSeq" id="WP_264488834.1">
    <property type="nucleotide sequence ID" value="NZ_JAPDDT010000009.1"/>
</dbReference>
<evidence type="ECO:0000313" key="5">
    <source>
        <dbReference type="EMBL" id="MCW1924725.1"/>
    </source>
</evidence>
<comment type="caution">
    <text evidence="5">The sequence shown here is derived from an EMBL/GenBank/DDBJ whole genome shotgun (WGS) entry which is preliminary data.</text>
</comment>
<evidence type="ECO:0000256" key="1">
    <source>
        <dbReference type="ARBA" id="ARBA00009924"/>
    </source>
</evidence>
<keyword evidence="6" id="KW-1185">Reference proteome</keyword>
<dbReference type="NCBIfam" id="TIGR03709">
    <property type="entry name" value="PPK2_rel_1"/>
    <property type="match status" value="1"/>
</dbReference>
<dbReference type="Gene3D" id="3.40.50.300">
    <property type="entry name" value="P-loop containing nucleotide triphosphate hydrolases"/>
    <property type="match status" value="1"/>
</dbReference>
<protein>
    <submittedName>
        <fullName evidence="5">Polyphosphate kinase 2 family protein</fullName>
    </submittedName>
</protein>
<sequence length="310" mass="35767">MKYNLNPDRKIKIEVGDKGTMEFKLCDILVPPETKVSLKKDYDPDFTGGFEDKAGALERVASNVQRLSELQEKLYAQDVYGILVIFQAIDAAGKDGAIRHVMSGVNPQGCHVTSFKSPSSEELDHDYLWRATKALPARGMIGIFNRSYYEEVLAVKVHPEFLVKQNLPGKPGGKGFWERRYKEINRFEKYLTSNGIIPIKFFLNLSRKEQKKRFLARIDEPKKNWKFSVADFKERGQWDDYQQAFEDMLNHTSTDHAPWFVIPSDNKWFARLAISEAICTVLEGLKLKFPDIGDERRAELLRIREELVND</sequence>